<proteinExistence type="predicted"/>
<dbReference type="InterPro" id="IPR037522">
    <property type="entry name" value="HD_GYP_dom"/>
</dbReference>
<dbReference type="Gene3D" id="1.10.3210.10">
    <property type="entry name" value="Hypothetical protein af1432"/>
    <property type="match status" value="1"/>
</dbReference>
<feature type="domain" description="HD-GYP" evidence="2">
    <location>
        <begin position="188"/>
        <end position="389"/>
    </location>
</feature>
<dbReference type="PANTHER" id="PTHR43155:SF2">
    <property type="entry name" value="CYCLIC DI-GMP PHOSPHODIESTERASE PA4108"/>
    <property type="match status" value="1"/>
</dbReference>
<dbReference type="CDD" id="cd00077">
    <property type="entry name" value="HDc"/>
    <property type="match status" value="1"/>
</dbReference>
<dbReference type="EMBL" id="DSKY01000007">
    <property type="protein sequence ID" value="HDY58393.1"/>
    <property type="molecule type" value="Genomic_DNA"/>
</dbReference>
<sequence>MNKPGKDFITTLYALIKATFVYDFNNDVVVNLMNKFMNQLKTLFQICNQIEIMRYRDYIFFNKIRMRFEIEGYASLQFIEENLKRLGIKSIILLPSLKTQEILKFAALFKLNREGFIQKFNQIGFGSINVEFYTAEEETIPEFLKDGEQIKKTYFKALKVTKNLIQTLWNRQPVDTKSFRRVIYTLIDSLSQDEFGLTALTAIKNFDEYTYNHSLNVGILSLAVGQRLDLERKNLVKLGTAGLLHDIGKVAISKDLVDKNRPLTEEEWEIMKKHSIFGVSEIIKTRGLDDIAFASLLAAYQHHWNYDGTGYPEKMDPKIKPNLFARIIRICDAYDAMTTSRPYQILPYLPAAAIRVLWAHIGSYFDQLLTKVFIQILGIYPVSSCVELNNGEIAIVLRQNPAHIDKPIIKIVMNSKKEKMNGPIIDLSLEKNVNILKAIYPQKYDINPAEHLITI</sequence>
<dbReference type="PROSITE" id="PS51832">
    <property type="entry name" value="HD_GYP"/>
    <property type="match status" value="1"/>
</dbReference>
<comment type="caution">
    <text evidence="3">The sequence shown here is derived from an EMBL/GenBank/DDBJ whole genome shotgun (WGS) entry which is preliminary data.</text>
</comment>
<dbReference type="PANTHER" id="PTHR43155">
    <property type="entry name" value="CYCLIC DI-GMP PHOSPHODIESTERASE PA4108-RELATED"/>
    <property type="match status" value="1"/>
</dbReference>
<dbReference type="InterPro" id="IPR003607">
    <property type="entry name" value="HD/PDEase_dom"/>
</dbReference>
<evidence type="ECO:0000313" key="3">
    <source>
        <dbReference type="EMBL" id="HDY58393.1"/>
    </source>
</evidence>
<dbReference type="InterPro" id="IPR006674">
    <property type="entry name" value="HD_domain"/>
</dbReference>
<dbReference type="Pfam" id="PF13487">
    <property type="entry name" value="HD_5"/>
    <property type="match status" value="1"/>
</dbReference>
<evidence type="ECO:0000259" key="1">
    <source>
        <dbReference type="PROSITE" id="PS51831"/>
    </source>
</evidence>
<protein>
    <submittedName>
        <fullName evidence="3">HD-GYP domain-containing protein</fullName>
    </submittedName>
</protein>
<feature type="domain" description="HD" evidence="1">
    <location>
        <begin position="210"/>
        <end position="337"/>
    </location>
</feature>
<accession>A0A7V0Z4C8</accession>
<dbReference type="SMART" id="SM00471">
    <property type="entry name" value="HDc"/>
    <property type="match status" value="1"/>
</dbReference>
<evidence type="ECO:0000259" key="2">
    <source>
        <dbReference type="PROSITE" id="PS51832"/>
    </source>
</evidence>
<dbReference type="AlphaFoldDB" id="A0A7V0Z4C8"/>
<dbReference type="PROSITE" id="PS51831">
    <property type="entry name" value="HD"/>
    <property type="match status" value="1"/>
</dbReference>
<reference evidence="3" key="1">
    <citation type="journal article" date="2020" name="mSystems">
        <title>Genome- and Community-Level Interaction Insights into Carbon Utilization and Element Cycling Functions of Hydrothermarchaeota in Hydrothermal Sediment.</title>
        <authorList>
            <person name="Zhou Z."/>
            <person name="Liu Y."/>
            <person name="Xu W."/>
            <person name="Pan J."/>
            <person name="Luo Z.H."/>
            <person name="Li M."/>
        </authorList>
    </citation>
    <scope>NUCLEOTIDE SEQUENCE [LARGE SCALE GENOMIC DNA]</scope>
    <source>
        <strain evidence="3">SpSt-258</strain>
    </source>
</reference>
<gene>
    <name evidence="3" type="ORF">ENP86_02410</name>
</gene>
<organism evidence="3">
    <name type="scientific">candidate division WOR-3 bacterium</name>
    <dbReference type="NCBI Taxonomy" id="2052148"/>
    <lineage>
        <taxon>Bacteria</taxon>
        <taxon>Bacteria division WOR-3</taxon>
    </lineage>
</organism>
<name>A0A7V0Z4C8_UNCW3</name>
<dbReference type="SUPFAM" id="SSF109604">
    <property type="entry name" value="HD-domain/PDEase-like"/>
    <property type="match status" value="1"/>
</dbReference>